<keyword evidence="2" id="KW-1185">Reference proteome</keyword>
<dbReference type="InterPro" id="IPR015797">
    <property type="entry name" value="NUDIX_hydrolase-like_dom_sf"/>
</dbReference>
<evidence type="ECO:0000313" key="2">
    <source>
        <dbReference type="Proteomes" id="UP000641954"/>
    </source>
</evidence>
<protein>
    <submittedName>
        <fullName evidence="1">Uncharacterized protein</fullName>
    </submittedName>
</protein>
<dbReference type="EMBL" id="JACJSK010000003">
    <property type="protein sequence ID" value="MBD2542854.1"/>
    <property type="molecule type" value="Genomic_DNA"/>
</dbReference>
<dbReference type="Proteomes" id="UP000641954">
    <property type="component" value="Unassembled WGS sequence"/>
</dbReference>
<sequence length="317" mass="35816">MQNYEFNTILEQICQRVLSLPKGDRFIKSLQQNQDYIVLLDHQEIGAIKAISACYGEAPQNWQGEPISTRFKDYLQQVIQPQIDQGEITDGRNPGDYDERKLRWSGAGVTGHWFVENQVLFLETGPTTYPRYAQDLHRSKTDALKLMLKGLQNYQDPYAYFAKAIAVTVVPISQEGYVYIGERSGNVDNPGLLNFVAGLATFREDLAKVNFYADSQQELAEEVGIHSTLNPENTKLIGIAGNPFTSETDLVFVTQTGQPDSYFQTVALSEHLRLVPLHNQDEVNQLLHRGMLPQCSSQKAVAYGSRMALEYLAKYHF</sequence>
<comment type="caution">
    <text evidence="1">The sequence shown here is derived from an EMBL/GenBank/DDBJ whole genome shotgun (WGS) entry which is preliminary data.</text>
</comment>
<proteinExistence type="predicted"/>
<accession>A0ABR8E7P5</accession>
<organism evidence="1 2">
    <name type="scientific">Planktothricoides raciborskii FACHB-1370</name>
    <dbReference type="NCBI Taxonomy" id="2949576"/>
    <lineage>
        <taxon>Bacteria</taxon>
        <taxon>Bacillati</taxon>
        <taxon>Cyanobacteriota</taxon>
        <taxon>Cyanophyceae</taxon>
        <taxon>Oscillatoriophycideae</taxon>
        <taxon>Oscillatoriales</taxon>
        <taxon>Oscillatoriaceae</taxon>
        <taxon>Planktothricoides</taxon>
    </lineage>
</organism>
<name>A0ABR8E7P5_9CYAN</name>
<evidence type="ECO:0000313" key="1">
    <source>
        <dbReference type="EMBL" id="MBD2542854.1"/>
    </source>
</evidence>
<dbReference type="SUPFAM" id="SSF55811">
    <property type="entry name" value="Nudix"/>
    <property type="match status" value="1"/>
</dbReference>
<dbReference type="RefSeq" id="WP_190877169.1">
    <property type="nucleotide sequence ID" value="NZ_JACJSK010000003.1"/>
</dbReference>
<gene>
    <name evidence="1" type="ORF">H6G72_03075</name>
</gene>
<reference evidence="1 2" key="1">
    <citation type="journal article" date="2020" name="ISME J.">
        <title>Comparative genomics reveals insights into cyanobacterial evolution and habitat adaptation.</title>
        <authorList>
            <person name="Chen M.Y."/>
            <person name="Teng W.K."/>
            <person name="Zhao L."/>
            <person name="Hu C.X."/>
            <person name="Zhou Y.K."/>
            <person name="Han B.P."/>
            <person name="Song L.R."/>
            <person name="Shu W.S."/>
        </authorList>
    </citation>
    <scope>NUCLEOTIDE SEQUENCE [LARGE SCALE GENOMIC DNA]</scope>
    <source>
        <strain evidence="1 2">FACHB-1370</strain>
    </source>
</reference>